<reference evidence="3" key="1">
    <citation type="journal article" date="2019" name="Int. J. Syst. Evol. Microbiol.">
        <title>The Global Catalogue of Microorganisms (GCM) 10K type strain sequencing project: providing services to taxonomists for standard genome sequencing and annotation.</title>
        <authorList>
            <consortium name="The Broad Institute Genomics Platform"/>
            <consortium name="The Broad Institute Genome Sequencing Center for Infectious Disease"/>
            <person name="Wu L."/>
            <person name="Ma J."/>
        </authorList>
    </citation>
    <scope>NUCLEOTIDE SEQUENCE [LARGE SCALE GENOMIC DNA]</scope>
    <source>
        <strain evidence="3">JCM 16956</strain>
    </source>
</reference>
<feature type="compositionally biased region" description="Basic and acidic residues" evidence="1">
    <location>
        <begin position="62"/>
        <end position="76"/>
    </location>
</feature>
<comment type="caution">
    <text evidence="2">The sequence shown here is derived from an EMBL/GenBank/DDBJ whole genome shotgun (WGS) entry which is preliminary data.</text>
</comment>
<keyword evidence="3" id="KW-1185">Reference proteome</keyword>
<dbReference type="Proteomes" id="UP001501000">
    <property type="component" value="Unassembled WGS sequence"/>
</dbReference>
<protein>
    <submittedName>
        <fullName evidence="2">Uncharacterized protein</fullName>
    </submittedName>
</protein>
<organism evidence="2 3">
    <name type="scientific">Streptomyces gulbargensis</name>
    <dbReference type="NCBI Taxonomy" id="364901"/>
    <lineage>
        <taxon>Bacteria</taxon>
        <taxon>Bacillati</taxon>
        <taxon>Actinomycetota</taxon>
        <taxon>Actinomycetes</taxon>
        <taxon>Kitasatosporales</taxon>
        <taxon>Streptomycetaceae</taxon>
        <taxon>Streptomyces</taxon>
    </lineage>
</organism>
<proteinExistence type="predicted"/>
<evidence type="ECO:0000313" key="2">
    <source>
        <dbReference type="EMBL" id="GAA3903802.1"/>
    </source>
</evidence>
<gene>
    <name evidence="2" type="ORF">GCM10022244_12490</name>
</gene>
<dbReference type="EMBL" id="BAABAJ010000003">
    <property type="protein sequence ID" value="GAA3903802.1"/>
    <property type="molecule type" value="Genomic_DNA"/>
</dbReference>
<accession>A0ABP7LME1</accession>
<evidence type="ECO:0000313" key="3">
    <source>
        <dbReference type="Proteomes" id="UP001501000"/>
    </source>
</evidence>
<feature type="region of interest" description="Disordered" evidence="1">
    <location>
        <begin position="58"/>
        <end position="111"/>
    </location>
</feature>
<evidence type="ECO:0000256" key="1">
    <source>
        <dbReference type="SAM" id="MobiDB-lite"/>
    </source>
</evidence>
<name>A0ABP7LME1_9ACTN</name>
<feature type="compositionally biased region" description="Basic residues" evidence="1">
    <location>
        <begin position="93"/>
        <end position="104"/>
    </location>
</feature>
<sequence length="111" mass="12602">MRRRTRWPRRRDRGRLPVRDRKVAASSLNYRFSANVQVIIGVGNMLVIAVARPVPGNTADAKTSRDLGLAEHCEGRHRARRRRHSEAADVKHAIHPRCRSRRSSPPHEGSG</sequence>